<feature type="DNA-binding region" description="H-T-H motif" evidence="4">
    <location>
        <begin position="27"/>
        <end position="46"/>
    </location>
</feature>
<dbReference type="Gene3D" id="1.10.357.10">
    <property type="entry name" value="Tetracycline Repressor, domain 2"/>
    <property type="match status" value="1"/>
</dbReference>
<dbReference type="Pfam" id="PF00440">
    <property type="entry name" value="TetR_N"/>
    <property type="match status" value="1"/>
</dbReference>
<dbReference type="SUPFAM" id="SSF46689">
    <property type="entry name" value="Homeodomain-like"/>
    <property type="match status" value="1"/>
</dbReference>
<keyword evidence="7" id="KW-1185">Reference proteome</keyword>
<dbReference type="GO" id="GO:0003677">
    <property type="term" value="F:DNA binding"/>
    <property type="evidence" value="ECO:0007669"/>
    <property type="project" value="UniProtKB-UniRule"/>
</dbReference>
<keyword evidence="2 4" id="KW-0238">DNA-binding</keyword>
<proteinExistence type="predicted"/>
<evidence type="ECO:0000256" key="4">
    <source>
        <dbReference type="PROSITE-ProRule" id="PRU00335"/>
    </source>
</evidence>
<name>A0A1Q4VBD8_9ACTN</name>
<organism evidence="6 7">
    <name type="scientific">Streptomyces uncialis</name>
    <dbReference type="NCBI Taxonomy" id="1048205"/>
    <lineage>
        <taxon>Bacteria</taxon>
        <taxon>Bacillati</taxon>
        <taxon>Actinomycetota</taxon>
        <taxon>Actinomycetes</taxon>
        <taxon>Kitasatosporales</taxon>
        <taxon>Streptomycetaceae</taxon>
        <taxon>Streptomyces</taxon>
    </lineage>
</organism>
<evidence type="ECO:0000313" key="7">
    <source>
        <dbReference type="Proteomes" id="UP000186455"/>
    </source>
</evidence>
<dbReference type="PANTHER" id="PTHR47506">
    <property type="entry name" value="TRANSCRIPTIONAL REGULATORY PROTEIN"/>
    <property type="match status" value="1"/>
</dbReference>
<dbReference type="PANTHER" id="PTHR47506:SF1">
    <property type="entry name" value="HTH-TYPE TRANSCRIPTIONAL REGULATOR YJDC"/>
    <property type="match status" value="1"/>
</dbReference>
<dbReference type="RefSeq" id="WP_073787601.1">
    <property type="nucleotide sequence ID" value="NZ_LFBV01000002.1"/>
</dbReference>
<dbReference type="PRINTS" id="PR00455">
    <property type="entry name" value="HTHTETR"/>
</dbReference>
<evidence type="ECO:0000256" key="2">
    <source>
        <dbReference type="ARBA" id="ARBA00023125"/>
    </source>
</evidence>
<dbReference type="EMBL" id="LFBV01000002">
    <property type="protein sequence ID" value="OKH95182.1"/>
    <property type="molecule type" value="Genomic_DNA"/>
</dbReference>
<evidence type="ECO:0000313" key="6">
    <source>
        <dbReference type="EMBL" id="OKH95182.1"/>
    </source>
</evidence>
<evidence type="ECO:0000256" key="1">
    <source>
        <dbReference type="ARBA" id="ARBA00023015"/>
    </source>
</evidence>
<feature type="domain" description="HTH tetR-type" evidence="5">
    <location>
        <begin position="4"/>
        <end position="64"/>
    </location>
</feature>
<protein>
    <submittedName>
        <fullName evidence="6">TetR family transcriptional regulator</fullName>
    </submittedName>
</protein>
<evidence type="ECO:0000256" key="3">
    <source>
        <dbReference type="ARBA" id="ARBA00023163"/>
    </source>
</evidence>
<keyword evidence="1" id="KW-0805">Transcription regulation</keyword>
<comment type="caution">
    <text evidence="6">The sequence shown here is derived from an EMBL/GenBank/DDBJ whole genome shotgun (WGS) entry which is preliminary data.</text>
</comment>
<accession>A0A1Q4VBD8</accession>
<dbReference type="PROSITE" id="PS50977">
    <property type="entry name" value="HTH_TETR_2"/>
    <property type="match status" value="1"/>
</dbReference>
<gene>
    <name evidence="6" type="ORF">AB852_09595</name>
</gene>
<dbReference type="InterPro" id="IPR009057">
    <property type="entry name" value="Homeodomain-like_sf"/>
</dbReference>
<dbReference type="AlphaFoldDB" id="A0A1Q4VBD8"/>
<sequence>MDAETARRQVLESARALFGERGVQAVGMDAVRTASGVSLKRLYQLFPSKEILVEEVLRRRDQAVRKGIAAHAQATGADTPYDRVLDVFDYLADWFAQPGFRGCVFINAFGELGGTSDGVTDIARTHKAALRDHFADLAAQLGAPDATADHLALLANGAMAVAGINGSPDAAHQARDAARILLDAATGPAPRT</sequence>
<dbReference type="SUPFAM" id="SSF48498">
    <property type="entry name" value="Tetracyclin repressor-like, C-terminal domain"/>
    <property type="match status" value="1"/>
</dbReference>
<dbReference type="InterPro" id="IPR001647">
    <property type="entry name" value="HTH_TetR"/>
</dbReference>
<dbReference type="STRING" id="1048205.AB852_09595"/>
<reference evidence="6 7" key="1">
    <citation type="submission" date="2015-06" db="EMBL/GenBank/DDBJ databases">
        <title>Cloning and characterization of the uncialamcin biosynthetic gene cluster.</title>
        <authorList>
            <person name="Yan X."/>
            <person name="Huang T."/>
            <person name="Ge H."/>
            <person name="Shen B."/>
        </authorList>
    </citation>
    <scope>NUCLEOTIDE SEQUENCE [LARGE SCALE GENOMIC DNA]</scope>
    <source>
        <strain evidence="6 7">DCA2648</strain>
    </source>
</reference>
<evidence type="ECO:0000259" key="5">
    <source>
        <dbReference type="PROSITE" id="PS50977"/>
    </source>
</evidence>
<keyword evidence="3" id="KW-0804">Transcription</keyword>
<dbReference type="Proteomes" id="UP000186455">
    <property type="component" value="Unassembled WGS sequence"/>
</dbReference>
<dbReference type="InterPro" id="IPR036271">
    <property type="entry name" value="Tet_transcr_reg_TetR-rel_C_sf"/>
</dbReference>